<feature type="coiled-coil region" evidence="2">
    <location>
        <begin position="315"/>
        <end position="342"/>
    </location>
</feature>
<dbReference type="InterPro" id="IPR001668">
    <property type="entry name" value="Mob_Pre"/>
</dbReference>
<accession>A0A133Y224</accession>
<reference evidence="3 4" key="1">
    <citation type="submission" date="2016-01" db="EMBL/GenBank/DDBJ databases">
        <authorList>
            <person name="Oliw E.H."/>
        </authorList>
    </citation>
    <scope>NUCLEOTIDE SEQUENCE [LARGE SCALE GENOMIC DNA]</scope>
    <source>
        <strain evidence="3 4">KA00635</strain>
    </source>
</reference>
<name>A0A133Y224_9LACT</name>
<evidence type="ECO:0000256" key="1">
    <source>
        <dbReference type="ARBA" id="ARBA00010657"/>
    </source>
</evidence>
<dbReference type="EMBL" id="LSCQ01000030">
    <property type="protein sequence ID" value="KXB37247.1"/>
    <property type="molecule type" value="Genomic_DNA"/>
</dbReference>
<evidence type="ECO:0000313" key="4">
    <source>
        <dbReference type="Proteomes" id="UP000070422"/>
    </source>
</evidence>
<dbReference type="PATRIC" id="fig|87541.4.peg.648"/>
<dbReference type="Gene3D" id="3.30.930.30">
    <property type="match status" value="1"/>
</dbReference>
<evidence type="ECO:0000256" key="2">
    <source>
        <dbReference type="SAM" id="Coils"/>
    </source>
</evidence>
<dbReference type="Proteomes" id="UP000070422">
    <property type="component" value="Unassembled WGS sequence"/>
</dbReference>
<sequence length="399" mass="47511">MNSKTGRTSIKHNNREHETFEKYANTTLDLSRSDQNVILAKKPIEQVYQEEFEPSLKKYNAKQKRKDRKIENYLSHVRKLDNHADQYELIVQLGSMEDYWDKDRKERKEKLWKWSKEQLEEWFKGFKERNSNMVPYNAVIHMDEQTPHLHLNIVPIGSGYKRGLEKQVSMTKALKEQGFDDKDTRQAWNKWIEREREPLVKALEKKGIEYIRPGSNDLKNHKQYKAMKQQLLEAELAPIKRLKAKERDKLEEIRSEIADYEREVQNLPEPKKYRSYSVNTATGKASLKVPKGTVLVKESELDDLQQCALGERLKAAEYKKESERKEKENDNLQESVISWKARYFKLLDQIESFYEPIKNKYDRAVAWIQSFTNKPTDEIDATCEWQESVEISRDDEWER</sequence>
<comment type="similarity">
    <text evidence="1">Belongs to the plasmid mobilization pre family.</text>
</comment>
<keyword evidence="2" id="KW-0175">Coiled coil</keyword>
<proteinExistence type="inferred from homology"/>
<dbReference type="Pfam" id="PF01076">
    <property type="entry name" value="Mob_Pre"/>
    <property type="match status" value="1"/>
</dbReference>
<dbReference type="GO" id="GO:0003677">
    <property type="term" value="F:DNA binding"/>
    <property type="evidence" value="ECO:0007669"/>
    <property type="project" value="InterPro"/>
</dbReference>
<dbReference type="GO" id="GO:0006310">
    <property type="term" value="P:DNA recombination"/>
    <property type="evidence" value="ECO:0007669"/>
    <property type="project" value="InterPro"/>
</dbReference>
<evidence type="ECO:0000313" key="3">
    <source>
        <dbReference type="EMBL" id="KXB37247.1"/>
    </source>
</evidence>
<organism evidence="3 4">
    <name type="scientific">Aerococcus christensenii</name>
    <dbReference type="NCBI Taxonomy" id="87541"/>
    <lineage>
        <taxon>Bacteria</taxon>
        <taxon>Bacillati</taxon>
        <taxon>Bacillota</taxon>
        <taxon>Bacilli</taxon>
        <taxon>Lactobacillales</taxon>
        <taxon>Aerococcaceae</taxon>
        <taxon>Aerococcus</taxon>
    </lineage>
</organism>
<dbReference type="AlphaFoldDB" id="A0A133Y224"/>
<comment type="caution">
    <text evidence="3">The sequence shown here is derived from an EMBL/GenBank/DDBJ whole genome shotgun (WGS) entry which is preliminary data.</text>
</comment>
<protein>
    <submittedName>
        <fullName evidence="3">Plasmid recombination enzyme</fullName>
    </submittedName>
</protein>
<dbReference type="CDD" id="cd17242">
    <property type="entry name" value="MobM_relaxase"/>
    <property type="match status" value="1"/>
</dbReference>
<gene>
    <name evidence="3" type="ORF">HMPREF3187_00647</name>
</gene>